<dbReference type="EMBL" id="JAAGKO020000082">
    <property type="protein sequence ID" value="MDI5967294.1"/>
    <property type="molecule type" value="Genomic_DNA"/>
</dbReference>
<name>A0ABT6WA19_9ACTN</name>
<dbReference type="Proteomes" id="UP001156398">
    <property type="component" value="Unassembled WGS sequence"/>
</dbReference>
<dbReference type="RefSeq" id="WP_271322644.1">
    <property type="nucleotide sequence ID" value="NZ_JAAGKO020000082.1"/>
</dbReference>
<dbReference type="SUPFAM" id="SSF109854">
    <property type="entry name" value="DinB/YfiT-like putative metalloenzymes"/>
    <property type="match status" value="1"/>
</dbReference>
<sequence>MDGRGDAAPAGKKRRLVAEPEPTTPARREREEGTSTLRWIPHHLIQETARHDGPLDILRELADGTVGS</sequence>
<dbReference type="InterPro" id="IPR007061">
    <property type="entry name" value="MST-like"/>
</dbReference>
<dbReference type="Pfam" id="PF04978">
    <property type="entry name" value="MST"/>
    <property type="match status" value="1"/>
</dbReference>
<protein>
    <submittedName>
        <fullName evidence="2">DUF664 domain-containing protein</fullName>
    </submittedName>
</protein>
<evidence type="ECO:0000256" key="1">
    <source>
        <dbReference type="SAM" id="MobiDB-lite"/>
    </source>
</evidence>
<accession>A0ABT6WA19</accession>
<feature type="region of interest" description="Disordered" evidence="1">
    <location>
        <begin position="1"/>
        <end position="35"/>
    </location>
</feature>
<dbReference type="Gene3D" id="1.20.120.450">
    <property type="entry name" value="dinb family like domain"/>
    <property type="match status" value="1"/>
</dbReference>
<evidence type="ECO:0000313" key="3">
    <source>
        <dbReference type="Proteomes" id="UP001156398"/>
    </source>
</evidence>
<keyword evidence="3" id="KW-1185">Reference proteome</keyword>
<gene>
    <name evidence="2" type="ORF">POF43_032000</name>
</gene>
<proteinExistence type="predicted"/>
<reference evidence="2 3" key="1">
    <citation type="submission" date="2023-05" db="EMBL/GenBank/DDBJ databases">
        <title>Streptantibioticus silvisoli sp. nov., acidotolerant actinomycetes 1 from pine litter.</title>
        <authorList>
            <person name="Swiecimska M."/>
            <person name="Golinska P."/>
            <person name="Sangal V."/>
            <person name="Wachnowicz B."/>
            <person name="Goodfellow M."/>
        </authorList>
    </citation>
    <scope>NUCLEOTIDE SEQUENCE [LARGE SCALE GENOMIC DNA]</scope>
    <source>
        <strain evidence="2 3">SL54</strain>
    </source>
</reference>
<organism evidence="2 3">
    <name type="scientific">Streptantibioticus silvisoli</name>
    <dbReference type="NCBI Taxonomy" id="2705255"/>
    <lineage>
        <taxon>Bacteria</taxon>
        <taxon>Bacillati</taxon>
        <taxon>Actinomycetota</taxon>
        <taxon>Actinomycetes</taxon>
        <taxon>Kitasatosporales</taxon>
        <taxon>Streptomycetaceae</taxon>
        <taxon>Streptantibioticus</taxon>
    </lineage>
</organism>
<dbReference type="InterPro" id="IPR034660">
    <property type="entry name" value="DinB/YfiT-like"/>
</dbReference>
<comment type="caution">
    <text evidence="2">The sequence shown here is derived from an EMBL/GenBank/DDBJ whole genome shotgun (WGS) entry which is preliminary data.</text>
</comment>
<evidence type="ECO:0000313" key="2">
    <source>
        <dbReference type="EMBL" id="MDI5967294.1"/>
    </source>
</evidence>